<evidence type="ECO:0000313" key="1">
    <source>
        <dbReference type="EMBL" id="MBB6227775.1"/>
    </source>
</evidence>
<dbReference type="Gene3D" id="3.30.420.300">
    <property type="entry name" value="2-keto-3-deoxy-galactonokinase, substrate binding domain"/>
    <property type="match status" value="1"/>
</dbReference>
<dbReference type="EMBL" id="JACIIV010000012">
    <property type="protein sequence ID" value="MBB6227775.1"/>
    <property type="molecule type" value="Genomic_DNA"/>
</dbReference>
<dbReference type="GO" id="GO:0008671">
    <property type="term" value="F:2-dehydro-3-deoxygalactonokinase activity"/>
    <property type="evidence" value="ECO:0007669"/>
    <property type="project" value="UniProtKB-EC"/>
</dbReference>
<dbReference type="InterPro" id="IPR042258">
    <property type="entry name" value="DGOK_N"/>
</dbReference>
<dbReference type="Gene3D" id="3.30.420.310">
    <property type="entry name" value="2-keto-3-deoxy-galactonokinase, C-terminal domain"/>
    <property type="match status" value="1"/>
</dbReference>
<dbReference type="RefSeq" id="WP_184198936.1">
    <property type="nucleotide sequence ID" value="NZ_JACIIV010000012.1"/>
</dbReference>
<dbReference type="AlphaFoldDB" id="A0A841LD84"/>
<reference evidence="1 2" key="1">
    <citation type="submission" date="2020-08" db="EMBL/GenBank/DDBJ databases">
        <title>Genomic Encyclopedia of Type Strains, Phase IV (KMG-IV): sequencing the most valuable type-strain genomes for metagenomic binning, comparative biology and taxonomic classification.</title>
        <authorList>
            <person name="Goeker M."/>
        </authorList>
    </citation>
    <scope>NUCLEOTIDE SEQUENCE [LARGE SCALE GENOMIC DNA]</scope>
    <source>
        <strain evidence="1 2">DSM 102189</strain>
    </source>
</reference>
<name>A0A841LD84_9SPHN</name>
<gene>
    <name evidence="1" type="ORF">FHS79_001954</name>
</gene>
<dbReference type="InterPro" id="IPR042257">
    <property type="entry name" value="DGOK_C"/>
</dbReference>
<dbReference type="Proteomes" id="UP000538147">
    <property type="component" value="Unassembled WGS sequence"/>
</dbReference>
<sequence>MHWRDGYIAVDWGTTNRRAWHVAPDGQIVAQFDDDIGIMAVPPGRFEQAAAEVRTRLGDLPMLLGGMVGSNRGWREAPYASAPAGMETVAKNILWIESGRTGIVPGISQQGISQQGAAGADVMRGEEVQVFGAIAAGLMAPDGLVCHPGTHAKWIRIAQRQITMFRTMMTGELFALLSRHSILAAQLEADVTAGEAFHAGVDEALAGGDVLSGLFRIRARHLLGEEKRSGEGASYASGLLIGCDVRVGLTLGDARHVTLIGRPDLCALYAAAIARAGRETSMVDGAQAFLAGMHQLVETL</sequence>
<proteinExistence type="predicted"/>
<keyword evidence="1" id="KW-0418">Kinase</keyword>
<organism evidence="1 2">
    <name type="scientific">Polymorphobacter multimanifer</name>
    <dbReference type="NCBI Taxonomy" id="1070431"/>
    <lineage>
        <taxon>Bacteria</taxon>
        <taxon>Pseudomonadati</taxon>
        <taxon>Pseudomonadota</taxon>
        <taxon>Alphaproteobacteria</taxon>
        <taxon>Sphingomonadales</taxon>
        <taxon>Sphingosinicellaceae</taxon>
        <taxon>Polymorphobacter</taxon>
    </lineage>
</organism>
<dbReference type="GO" id="GO:0034194">
    <property type="term" value="P:D-galactonate catabolic process"/>
    <property type="evidence" value="ECO:0007669"/>
    <property type="project" value="InterPro"/>
</dbReference>
<keyword evidence="2" id="KW-1185">Reference proteome</keyword>
<dbReference type="Pfam" id="PF05035">
    <property type="entry name" value="DGOK"/>
    <property type="match status" value="1"/>
</dbReference>
<comment type="caution">
    <text evidence="1">The sequence shown here is derived from an EMBL/GenBank/DDBJ whole genome shotgun (WGS) entry which is preliminary data.</text>
</comment>
<dbReference type="InterPro" id="IPR007729">
    <property type="entry name" value="DGOK"/>
</dbReference>
<keyword evidence="1" id="KW-0808">Transferase</keyword>
<accession>A0A841LD84</accession>
<protein>
    <submittedName>
        <fullName evidence="1">2-dehydro-3-deoxygalactonokinase</fullName>
        <ecNumber evidence="1">2.7.1.58</ecNumber>
    </submittedName>
</protein>
<dbReference type="EC" id="2.7.1.58" evidence="1"/>
<evidence type="ECO:0000313" key="2">
    <source>
        <dbReference type="Proteomes" id="UP000538147"/>
    </source>
</evidence>